<evidence type="ECO:0000256" key="1">
    <source>
        <dbReference type="SAM" id="MobiDB-lite"/>
    </source>
</evidence>
<protein>
    <submittedName>
        <fullName evidence="2">Uncharacterized protein</fullName>
    </submittedName>
</protein>
<name>A0ABU7WBV9_9GAMM</name>
<sequence length="72" mass="6729">MSPTSIALLCALVAVAGGLVAVFAGVSSSRKRQSDTPSGGDGALVEGGSRHGRHDGGDFGSDGGGDGGGGGD</sequence>
<dbReference type="Proteomes" id="UP001358324">
    <property type="component" value="Unassembled WGS sequence"/>
</dbReference>
<dbReference type="RefSeq" id="WP_332076441.1">
    <property type="nucleotide sequence ID" value="NZ_JAZHBM010000001.1"/>
</dbReference>
<evidence type="ECO:0000313" key="2">
    <source>
        <dbReference type="EMBL" id="MEF3080676.1"/>
    </source>
</evidence>
<dbReference type="EMBL" id="JAZHBM010000001">
    <property type="protein sequence ID" value="MEF3080676.1"/>
    <property type="molecule type" value="Genomic_DNA"/>
</dbReference>
<gene>
    <name evidence="2" type="ORF">V3391_00395</name>
</gene>
<proteinExistence type="predicted"/>
<organism evidence="2 3">
    <name type="scientific">Luteimonas flava</name>
    <dbReference type="NCBI Taxonomy" id="3115822"/>
    <lineage>
        <taxon>Bacteria</taxon>
        <taxon>Pseudomonadati</taxon>
        <taxon>Pseudomonadota</taxon>
        <taxon>Gammaproteobacteria</taxon>
        <taxon>Lysobacterales</taxon>
        <taxon>Lysobacteraceae</taxon>
        <taxon>Luteimonas</taxon>
    </lineage>
</organism>
<keyword evidence="3" id="KW-1185">Reference proteome</keyword>
<comment type="caution">
    <text evidence="2">The sequence shown here is derived from an EMBL/GenBank/DDBJ whole genome shotgun (WGS) entry which is preliminary data.</text>
</comment>
<evidence type="ECO:0000313" key="3">
    <source>
        <dbReference type="Proteomes" id="UP001358324"/>
    </source>
</evidence>
<accession>A0ABU7WBV9</accession>
<reference evidence="2 3" key="1">
    <citation type="submission" date="2024-01" db="EMBL/GenBank/DDBJ databases">
        <title>Novel species of the genus Luteimonas isolated from rivers.</title>
        <authorList>
            <person name="Lu H."/>
        </authorList>
    </citation>
    <scope>NUCLEOTIDE SEQUENCE [LARGE SCALE GENOMIC DNA]</scope>
    <source>
        <strain evidence="2 3">SMYT11W</strain>
    </source>
</reference>
<feature type="compositionally biased region" description="Gly residues" evidence="1">
    <location>
        <begin position="58"/>
        <end position="72"/>
    </location>
</feature>
<feature type="region of interest" description="Disordered" evidence="1">
    <location>
        <begin position="27"/>
        <end position="72"/>
    </location>
</feature>